<feature type="compositionally biased region" description="Acidic residues" evidence="11">
    <location>
        <begin position="530"/>
        <end position="557"/>
    </location>
</feature>
<dbReference type="GO" id="GO:0051082">
    <property type="term" value="F:unfolded protein binding"/>
    <property type="evidence" value="ECO:0007669"/>
    <property type="project" value="InterPro"/>
</dbReference>
<comment type="subcellular location">
    <subcellularLocation>
        <location evidence="1">Endoplasmic reticulum membrane</location>
        <topology evidence="1">Single-pass type I membrane protein</topology>
    </subcellularLocation>
</comment>
<dbReference type="Proteomes" id="UP001107558">
    <property type="component" value="Chromosome 1"/>
</dbReference>
<comment type="function">
    <text evidence="8">Calcium-binding protein that interacts with newly synthesized monoglucosylated glycoproteins in the endoplasmic reticulum. It may act in assisting protein assembly and/or in the retention within the ER of unassembled protein subunits. It seems to play a major role in the quality control apparatus of the ER by the retention of incorrectly folded proteins. Required for embryogenesis and larval development under heat and ER stress conditions. May be important for germ cell development. Involved in neuronal necrotic cell death.</text>
</comment>
<proteinExistence type="inferred from homology"/>
<dbReference type="PROSITE" id="PS00805">
    <property type="entry name" value="CALRETICULIN_REPEAT"/>
    <property type="match status" value="1"/>
</dbReference>
<keyword evidence="10" id="KW-0732">Signal</keyword>
<keyword evidence="4 10" id="KW-0256">Endoplasmic reticulum</keyword>
<dbReference type="InterPro" id="IPR001580">
    <property type="entry name" value="Calret/calnex"/>
</dbReference>
<evidence type="ECO:0000256" key="4">
    <source>
        <dbReference type="ARBA" id="ARBA00022824"/>
    </source>
</evidence>
<evidence type="ECO:0000256" key="9">
    <source>
        <dbReference type="PIRSR" id="PIRSR601580-3"/>
    </source>
</evidence>
<dbReference type="OrthoDB" id="1938156at2759"/>
<keyword evidence="13" id="KW-1185">Reference proteome</keyword>
<dbReference type="AlphaFoldDB" id="A0A9J6CHL7"/>
<organism evidence="12 13">
    <name type="scientific">Polypedilum vanderplanki</name>
    <name type="common">Sleeping chironomid midge</name>
    <dbReference type="NCBI Taxonomy" id="319348"/>
    <lineage>
        <taxon>Eukaryota</taxon>
        <taxon>Metazoa</taxon>
        <taxon>Ecdysozoa</taxon>
        <taxon>Arthropoda</taxon>
        <taxon>Hexapoda</taxon>
        <taxon>Insecta</taxon>
        <taxon>Pterygota</taxon>
        <taxon>Neoptera</taxon>
        <taxon>Endopterygota</taxon>
        <taxon>Diptera</taxon>
        <taxon>Nematocera</taxon>
        <taxon>Chironomoidea</taxon>
        <taxon>Chironomidae</taxon>
        <taxon>Chironominae</taxon>
        <taxon>Polypedilum</taxon>
        <taxon>Polypedilum</taxon>
    </lineage>
</organism>
<feature type="chain" id="PRO_5039962730" description="Calnexin" evidence="10">
    <location>
        <begin position="23"/>
        <end position="580"/>
    </location>
</feature>
<evidence type="ECO:0000256" key="5">
    <source>
        <dbReference type="ARBA" id="ARBA00022989"/>
    </source>
</evidence>
<dbReference type="Gene3D" id="2.10.250.10">
    <property type="entry name" value="Calreticulin/calnexin, P domain"/>
    <property type="match status" value="1"/>
</dbReference>
<dbReference type="PROSITE" id="PS51257">
    <property type="entry name" value="PROKAR_LIPOPROTEIN"/>
    <property type="match status" value="1"/>
</dbReference>
<dbReference type="InterPro" id="IPR013320">
    <property type="entry name" value="ConA-like_dom_sf"/>
</dbReference>
<feature type="disulfide bond" evidence="9">
    <location>
        <begin position="152"/>
        <end position="187"/>
    </location>
</feature>
<evidence type="ECO:0000313" key="12">
    <source>
        <dbReference type="EMBL" id="KAG5681532.1"/>
    </source>
</evidence>
<evidence type="ECO:0000256" key="7">
    <source>
        <dbReference type="ARBA" id="ARBA00023186"/>
    </source>
</evidence>
<feature type="signal peptide" evidence="10">
    <location>
        <begin position="1"/>
        <end position="22"/>
    </location>
</feature>
<dbReference type="InterPro" id="IPR018124">
    <property type="entry name" value="Calret/calnex_CS"/>
</dbReference>
<feature type="compositionally biased region" description="Basic and acidic residues" evidence="11">
    <location>
        <begin position="267"/>
        <end position="287"/>
    </location>
</feature>
<dbReference type="PRINTS" id="PR00626">
    <property type="entry name" value="CALRETICULIN"/>
</dbReference>
<evidence type="ECO:0000256" key="3">
    <source>
        <dbReference type="ARBA" id="ARBA00022692"/>
    </source>
</evidence>
<keyword evidence="5 10" id="KW-1133">Transmembrane helix</keyword>
<evidence type="ECO:0000256" key="1">
    <source>
        <dbReference type="ARBA" id="ARBA00004115"/>
    </source>
</evidence>
<sequence length="580" mass="66676">MNLKLSIILLLSLSCLTFLVNCETDEFDDGVVVEDEEEVSQKKEDKIEYQSPYPDPNKFYLSEHFDDLKRFEEKWVKSEAKKDDIAEEIAKYDGEWSIEAPQRSILDRDLGLVLKSKAKHAAISSRLNKPFKFGNKPLVVQYEVTLQDGQECGGSYIKLLSSGAATTDLKSFHDKTPYTIMFGPDKCGNDIKLHFILRHVNPKNGSIEEKHSKKPKDRIEEPFKDKQPHLYKLVLKPDNTFQISVDHKVVNEGHLLKDMNPAINPPKEIDDPTDFKPESWDEREKIPDPTAIKPENFDVPPQIPDPNAIKPENWLDDEERLIPDPNAAKPEDWDDEIDGKWEPPLIENPLCENNGCGKWEQPMIANPEYKGKWRAPLIDNPNYQGKWSPRKIPNPDFFEDNDPFTRITTISAVGIELWSMSNDILFDNIVVTDDETHAYEWAQHTYDLKRKHLDKQAESFVQKMKKIVNENPWIVALLVVVIGLPVSIILYMLCSSSPKKVDDSKKTDAVIDDTYDEPQVKDRRSKLDLNEPEGETEEAAVEGEEISNQEAEEEEPEITQVTEEIKSSEPITRKRKTRKE</sequence>
<dbReference type="Pfam" id="PF00262">
    <property type="entry name" value="Calreticulin"/>
    <property type="match status" value="1"/>
</dbReference>
<dbReference type="InterPro" id="IPR009033">
    <property type="entry name" value="Calreticulin/calnexin_P_dom_sf"/>
</dbReference>
<dbReference type="PROSITE" id="PS00804">
    <property type="entry name" value="CALRETICULIN_2"/>
    <property type="match status" value="1"/>
</dbReference>
<dbReference type="GO" id="GO:0005509">
    <property type="term" value="F:calcium ion binding"/>
    <property type="evidence" value="ECO:0007669"/>
    <property type="project" value="InterPro"/>
</dbReference>
<reference evidence="12" key="1">
    <citation type="submission" date="2021-03" db="EMBL/GenBank/DDBJ databases">
        <title>Chromosome level genome of the anhydrobiotic midge Polypedilum vanderplanki.</title>
        <authorList>
            <person name="Yoshida Y."/>
            <person name="Kikawada T."/>
            <person name="Gusev O."/>
        </authorList>
    </citation>
    <scope>NUCLEOTIDE SEQUENCE</scope>
    <source>
        <strain evidence="12">NIAS01</strain>
        <tissue evidence="12">Whole body or cell culture</tissue>
    </source>
</reference>
<evidence type="ECO:0000256" key="6">
    <source>
        <dbReference type="ARBA" id="ARBA00023136"/>
    </source>
</evidence>
<accession>A0A9J6CHL7</accession>
<evidence type="ECO:0000313" key="13">
    <source>
        <dbReference type="Proteomes" id="UP001107558"/>
    </source>
</evidence>
<keyword evidence="7 10" id="KW-0143">Chaperone</keyword>
<feature type="compositionally biased region" description="Basic and acidic residues" evidence="11">
    <location>
        <begin position="518"/>
        <end position="529"/>
    </location>
</feature>
<name>A0A9J6CHL7_POLVA</name>
<dbReference type="GO" id="GO:0006457">
    <property type="term" value="P:protein folding"/>
    <property type="evidence" value="ECO:0007669"/>
    <property type="project" value="InterPro"/>
</dbReference>
<evidence type="ECO:0000256" key="10">
    <source>
        <dbReference type="RuleBase" id="RU362126"/>
    </source>
</evidence>
<feature type="transmembrane region" description="Helical" evidence="10">
    <location>
        <begin position="473"/>
        <end position="494"/>
    </location>
</feature>
<feature type="region of interest" description="Disordered" evidence="11">
    <location>
        <begin position="257"/>
        <end position="306"/>
    </location>
</feature>
<dbReference type="FunFam" id="2.10.250.10:FF:000001">
    <property type="entry name" value="Calnexin homolog"/>
    <property type="match status" value="1"/>
</dbReference>
<evidence type="ECO:0008006" key="14">
    <source>
        <dbReference type="Google" id="ProtNLM"/>
    </source>
</evidence>
<dbReference type="SUPFAM" id="SSF49899">
    <property type="entry name" value="Concanavalin A-like lectins/glucanases"/>
    <property type="match status" value="1"/>
</dbReference>
<evidence type="ECO:0000256" key="8">
    <source>
        <dbReference type="ARBA" id="ARBA00053392"/>
    </source>
</evidence>
<feature type="region of interest" description="Disordered" evidence="11">
    <location>
        <begin position="515"/>
        <end position="580"/>
    </location>
</feature>
<keyword evidence="6 10" id="KW-0472">Membrane</keyword>
<dbReference type="Gene3D" id="2.60.120.200">
    <property type="match status" value="1"/>
</dbReference>
<gene>
    <name evidence="12" type="ORF">PVAND_010956</name>
</gene>
<keyword evidence="3 10" id="KW-0812">Transmembrane</keyword>
<dbReference type="PANTHER" id="PTHR11073">
    <property type="entry name" value="CALRETICULIN AND CALNEXIN"/>
    <property type="match status" value="1"/>
</dbReference>
<evidence type="ECO:0000256" key="11">
    <source>
        <dbReference type="SAM" id="MobiDB-lite"/>
    </source>
</evidence>
<dbReference type="FunFam" id="2.60.120.200:FF:000011">
    <property type="entry name" value="Probable calnexin"/>
    <property type="match status" value="1"/>
</dbReference>
<dbReference type="PANTHER" id="PTHR11073:SF1">
    <property type="entry name" value="CALNEXIN 14D-RELATED"/>
    <property type="match status" value="1"/>
</dbReference>
<comment type="similarity">
    <text evidence="2 10">Belongs to the calreticulin family.</text>
</comment>
<evidence type="ECO:0000256" key="2">
    <source>
        <dbReference type="ARBA" id="ARBA00010983"/>
    </source>
</evidence>
<dbReference type="GO" id="GO:0005789">
    <property type="term" value="C:endoplasmic reticulum membrane"/>
    <property type="evidence" value="ECO:0007669"/>
    <property type="project" value="UniProtKB-SubCell"/>
</dbReference>
<protein>
    <recommendedName>
        <fullName evidence="14">Calnexin</fullName>
    </recommendedName>
</protein>
<dbReference type="SUPFAM" id="SSF63887">
    <property type="entry name" value="P-domain of calnexin/calreticulin"/>
    <property type="match status" value="1"/>
</dbReference>
<keyword evidence="9" id="KW-1015">Disulfide bond</keyword>
<dbReference type="GO" id="GO:0036503">
    <property type="term" value="P:ERAD pathway"/>
    <property type="evidence" value="ECO:0007669"/>
    <property type="project" value="TreeGrafter"/>
</dbReference>
<comment type="caution">
    <text evidence="12">The sequence shown here is derived from an EMBL/GenBank/DDBJ whole genome shotgun (WGS) entry which is preliminary data.</text>
</comment>
<dbReference type="EMBL" id="JADBJN010000001">
    <property type="protein sequence ID" value="KAG5681532.1"/>
    <property type="molecule type" value="Genomic_DNA"/>
</dbReference>